<evidence type="ECO:0000256" key="1">
    <source>
        <dbReference type="SAM" id="Phobius"/>
    </source>
</evidence>
<dbReference type="RefSeq" id="WP_349426185.1">
    <property type="nucleotide sequence ID" value="NZ_CP151632.1"/>
</dbReference>
<dbReference type="AlphaFoldDB" id="A0AAU6SEQ5"/>
<dbReference type="EMBL" id="CP151632">
    <property type="protein sequence ID" value="WZO35346.1"/>
    <property type="molecule type" value="Genomic_DNA"/>
</dbReference>
<protein>
    <submittedName>
        <fullName evidence="2">Uncharacterized protein</fullName>
    </submittedName>
</protein>
<organism evidence="2">
    <name type="scientific">Microbacterium sp. LWS13-1.2</name>
    <dbReference type="NCBI Taxonomy" id="3135264"/>
    <lineage>
        <taxon>Bacteria</taxon>
        <taxon>Bacillati</taxon>
        <taxon>Actinomycetota</taxon>
        <taxon>Actinomycetes</taxon>
        <taxon>Micrococcales</taxon>
        <taxon>Microbacteriaceae</taxon>
        <taxon>Microbacterium</taxon>
    </lineage>
</organism>
<evidence type="ECO:0000313" key="2">
    <source>
        <dbReference type="EMBL" id="WZO35346.1"/>
    </source>
</evidence>
<feature type="transmembrane region" description="Helical" evidence="1">
    <location>
        <begin position="12"/>
        <end position="33"/>
    </location>
</feature>
<gene>
    <name evidence="2" type="ORF">MRBLWS13_003046</name>
</gene>
<sequence length="94" mass="10160">MARGRDEAGGSFFGAWAAAIAILAFGLGLWWIATFLYSPVGDDLFAPVEDGRWVGAPMMVLLALFTFVGLAAVGVAIFLIWLLVSTAWEARRPR</sequence>
<reference evidence="2" key="1">
    <citation type="submission" date="2024-04" db="EMBL/GenBank/DDBJ databases">
        <authorList>
            <person name="Roder T."/>
            <person name="Oberhansli S."/>
            <person name="Kreuzer M."/>
        </authorList>
    </citation>
    <scope>NUCLEOTIDE SEQUENCE</scope>
    <source>
        <strain evidence="2">LWS13-1.2</strain>
    </source>
</reference>
<keyword evidence="1" id="KW-0812">Transmembrane</keyword>
<keyword evidence="1" id="KW-1133">Transmembrane helix</keyword>
<feature type="transmembrane region" description="Helical" evidence="1">
    <location>
        <begin position="53"/>
        <end position="84"/>
    </location>
</feature>
<accession>A0AAU6SEQ5</accession>
<proteinExistence type="predicted"/>
<keyword evidence="1" id="KW-0472">Membrane</keyword>
<name>A0AAU6SEQ5_9MICO</name>